<reference evidence="1" key="1">
    <citation type="journal article" date="2014" name="Int. J. Syst. Evol. Microbiol.">
        <title>Complete genome sequence of Corynebacterium casei LMG S-19264T (=DSM 44701T), isolated from a smear-ripened cheese.</title>
        <authorList>
            <consortium name="US DOE Joint Genome Institute (JGI-PGF)"/>
            <person name="Walter F."/>
            <person name="Albersmeier A."/>
            <person name="Kalinowski J."/>
            <person name="Ruckert C."/>
        </authorList>
    </citation>
    <scope>NUCLEOTIDE SEQUENCE</scope>
    <source>
        <strain evidence="1">VKM B-2347</strain>
    </source>
</reference>
<dbReference type="PANTHER" id="PTHR43881:SF5">
    <property type="entry name" value="GAMMA-GLUTAMYLTRANSPEPTIDASE"/>
    <property type="match status" value="1"/>
</dbReference>
<dbReference type="Pfam" id="PF01019">
    <property type="entry name" value="G_glu_transpept"/>
    <property type="match status" value="1"/>
</dbReference>
<reference evidence="1" key="2">
    <citation type="submission" date="2023-01" db="EMBL/GenBank/DDBJ databases">
        <authorList>
            <person name="Sun Q."/>
            <person name="Evtushenko L."/>
        </authorList>
    </citation>
    <scope>NUCLEOTIDE SEQUENCE</scope>
    <source>
        <strain evidence="1">VKM B-2347</strain>
    </source>
</reference>
<evidence type="ECO:0000313" key="1">
    <source>
        <dbReference type="EMBL" id="GLK67848.1"/>
    </source>
</evidence>
<gene>
    <name evidence="1" type="ORF">GCM10008179_14860</name>
</gene>
<name>A0A9W6J179_9HYPH</name>
<accession>A0A9W6J179</accession>
<dbReference type="SUPFAM" id="SSF56235">
    <property type="entry name" value="N-terminal nucleophile aminohydrolases (Ntn hydrolases)"/>
    <property type="match status" value="1"/>
</dbReference>
<comment type="caution">
    <text evidence="1">The sequence shown here is derived from an EMBL/GenBank/DDBJ whole genome shotgun (WGS) entry which is preliminary data.</text>
</comment>
<protein>
    <submittedName>
        <fullName evidence="1">Gamma-glutamyltransferase</fullName>
    </submittedName>
</protein>
<organism evidence="1 2">
    <name type="scientific">Hansschlegelia plantiphila</name>
    <dbReference type="NCBI Taxonomy" id="374655"/>
    <lineage>
        <taxon>Bacteria</taxon>
        <taxon>Pseudomonadati</taxon>
        <taxon>Pseudomonadota</taxon>
        <taxon>Alphaproteobacteria</taxon>
        <taxon>Hyphomicrobiales</taxon>
        <taxon>Methylopilaceae</taxon>
        <taxon>Hansschlegelia</taxon>
    </lineage>
</organism>
<dbReference type="PANTHER" id="PTHR43881">
    <property type="entry name" value="GAMMA-GLUTAMYLTRANSPEPTIDASE (AFU_ORTHOLOGUE AFUA_4G13580)"/>
    <property type="match status" value="1"/>
</dbReference>
<keyword evidence="2" id="KW-1185">Reference proteome</keyword>
<evidence type="ECO:0000313" key="2">
    <source>
        <dbReference type="Proteomes" id="UP001143372"/>
    </source>
</evidence>
<dbReference type="Gene3D" id="3.60.20.40">
    <property type="match status" value="1"/>
</dbReference>
<dbReference type="InterPro" id="IPR052896">
    <property type="entry name" value="GGT-like_enzyme"/>
</dbReference>
<dbReference type="InterPro" id="IPR043137">
    <property type="entry name" value="GGT_ssub_C"/>
</dbReference>
<proteinExistence type="predicted"/>
<dbReference type="Gene3D" id="1.10.246.130">
    <property type="match status" value="1"/>
</dbReference>
<dbReference type="PRINTS" id="PR01210">
    <property type="entry name" value="GGTRANSPTASE"/>
</dbReference>
<dbReference type="AlphaFoldDB" id="A0A9W6J179"/>
<dbReference type="InterPro" id="IPR043138">
    <property type="entry name" value="GGT_lsub"/>
</dbReference>
<dbReference type="RefSeq" id="WP_271168096.1">
    <property type="nucleotide sequence ID" value="NZ_BSFI01000007.1"/>
</dbReference>
<dbReference type="InterPro" id="IPR029055">
    <property type="entry name" value="Ntn_hydrolases_N"/>
</dbReference>
<dbReference type="EMBL" id="BSFI01000007">
    <property type="protein sequence ID" value="GLK67848.1"/>
    <property type="molecule type" value="Genomic_DNA"/>
</dbReference>
<dbReference type="Proteomes" id="UP001143372">
    <property type="component" value="Unassembled WGS sequence"/>
</dbReference>
<sequence length="531" mass="56678">MNGTAVSNRGVVAAPHSAAAETGRSILREGGNAYEAMVGMAATIAVVYPHMNGIGGDGFWLVREPNGKVRYLEACCRAGSRATIPLYRDRGYDVIPARGPLAALAVPGALNGWRTALELSAEAGGRLPLDLLLGDAIRAAREGFSVSACQARTVPKLWDDILAAPGFAETYLNDGKLFAAGETLKQAKLADTLEHLARVGVGDFYTGDIARELAADLDRIGAPVSREDFAAHRARLLQPLKMPIRGGTIYNSQPPTQGLASLIILGVMERLGVTDDRDAPYVHAVVEATKRAFGVRGRMCVDYDTLMADPQSYLTPERLDREAGGVDPRRAAAFPAPKVDEGDTVWMGAIDKDGRAISYIQSVYWEYGSGCVLPSTGVLMQNRGSAFSLQDGDDNPLAPGRQPFHTLNPPLAVMDDGRVIVYGTMGGEGQPQTQAMIFSRHVWLGMPIDEAIAAPRVRLGRSWGEDDASLKYEPRFDSATIDRLASMGHELSALDEPFSDEVGHAGMIVRDASGRIEGAHDPRADGGAAAA</sequence>